<dbReference type="RefSeq" id="WP_182958841.1">
    <property type="nucleotide sequence ID" value="NZ_JABEQM010000007.1"/>
</dbReference>
<evidence type="ECO:0000313" key="2">
    <source>
        <dbReference type="EMBL" id="MBB2201964.1"/>
    </source>
</evidence>
<feature type="compositionally biased region" description="Gly residues" evidence="1">
    <location>
        <begin position="50"/>
        <end position="59"/>
    </location>
</feature>
<proteinExistence type="predicted"/>
<gene>
    <name evidence="2" type="ORF">HLH28_10305</name>
</gene>
<keyword evidence="3" id="KW-1185">Reference proteome</keyword>
<dbReference type="EMBL" id="JABEQM010000007">
    <property type="protein sequence ID" value="MBB2201964.1"/>
    <property type="molecule type" value="Genomic_DNA"/>
</dbReference>
<reference evidence="2 3" key="1">
    <citation type="submission" date="2020-04" db="EMBL/GenBank/DDBJ databases">
        <title>Description of novel Gluconacetobacter.</title>
        <authorList>
            <person name="Sombolestani A."/>
        </authorList>
    </citation>
    <scope>NUCLEOTIDE SEQUENCE [LARGE SCALE GENOMIC DNA]</scope>
    <source>
        <strain evidence="2 3">LMG 27802</strain>
    </source>
</reference>
<name>A0A7W4K7S9_9PROT</name>
<dbReference type="Proteomes" id="UP000578030">
    <property type="component" value="Unassembled WGS sequence"/>
</dbReference>
<evidence type="ECO:0000256" key="1">
    <source>
        <dbReference type="SAM" id="MobiDB-lite"/>
    </source>
</evidence>
<dbReference type="PROSITE" id="PS51257">
    <property type="entry name" value="PROKAR_LIPOPROTEIN"/>
    <property type="match status" value="1"/>
</dbReference>
<comment type="caution">
    <text evidence="2">The sequence shown here is derived from an EMBL/GenBank/DDBJ whole genome shotgun (WGS) entry which is preliminary data.</text>
</comment>
<organism evidence="2 3">
    <name type="scientific">Gluconacetobacter tumulisoli</name>
    <dbReference type="NCBI Taxonomy" id="1286189"/>
    <lineage>
        <taxon>Bacteria</taxon>
        <taxon>Pseudomonadati</taxon>
        <taxon>Pseudomonadota</taxon>
        <taxon>Alphaproteobacteria</taxon>
        <taxon>Acetobacterales</taxon>
        <taxon>Acetobacteraceae</taxon>
        <taxon>Gluconacetobacter</taxon>
    </lineage>
</organism>
<dbReference type="AlphaFoldDB" id="A0A7W4K7S9"/>
<evidence type="ECO:0008006" key="4">
    <source>
        <dbReference type="Google" id="ProtNLM"/>
    </source>
</evidence>
<protein>
    <recommendedName>
        <fullName evidence="4">Lipoprotein</fullName>
    </recommendedName>
</protein>
<sequence length="82" mass="8527">MAIRVDVPFPMKRTLPFLCGLALLAGCASPPPARDDDGLPVIDGPRGNRSAGGRGGGQGVWSDILRTAMQTGMQAGMGMLHH</sequence>
<feature type="region of interest" description="Disordered" evidence="1">
    <location>
        <begin position="33"/>
        <end position="60"/>
    </location>
</feature>
<evidence type="ECO:0000313" key="3">
    <source>
        <dbReference type="Proteomes" id="UP000578030"/>
    </source>
</evidence>
<accession>A0A7W4K7S9</accession>